<dbReference type="STRING" id="1384049.CD29_07980"/>
<evidence type="ECO:0000256" key="8">
    <source>
        <dbReference type="ARBA" id="ARBA00023235"/>
    </source>
</evidence>
<keyword evidence="5" id="KW-0347">Helicase</keyword>
<dbReference type="CDD" id="cd00984">
    <property type="entry name" value="DnaB_C"/>
    <property type="match status" value="1"/>
</dbReference>
<sequence length="445" mass="51147">MANQLNYELMERSLLGTMLNENYLILDTDLTPDMFQTQMHRSIFRAMQHLAYQDKPVDYITILTIVEPKEVGGAPYLANLQTFADSEKFDAYYEMVLNAWREREKQKLVFQAQSGNWSIEDIQNALDQLQTNTTRIDTSITNDLVAMFPLPEKPMEEIAAVRTKIKQLDRLLVGFRNGELTIVAGRPSMGKTDVMNYFAYTAGIAGFLPIVFSLEMDRTMLINRLVATTGKINRLKMRDPYKYFSEKQKENWVNTLTEVDQAKIHIDDRAGLTVRQIRAQARSIIRSTPERKPIIFIDYLQIIFSNDTRGGNQTYMIGQISWELKRMAKEFNCPVVCLAQLNRGVETRQNKRPLMSDLRDSGNIEQDADVIILLYRDSYYAELKEKASEEYEYESEEADTQAYVDKRGNEPLELIVAKNRNGPTGSAVVNYRKTTGQISERVVGT</sequence>
<feature type="domain" description="SF4 helicase" evidence="12">
    <location>
        <begin position="154"/>
        <end position="445"/>
    </location>
</feature>
<dbReference type="InterPro" id="IPR027417">
    <property type="entry name" value="P-loop_NTPase"/>
</dbReference>
<dbReference type="Gene3D" id="1.10.860.10">
    <property type="entry name" value="DNAb Helicase, Chain A"/>
    <property type="match status" value="1"/>
</dbReference>
<keyword evidence="11" id="KW-0812">Transmembrane</keyword>
<dbReference type="GO" id="GO:0043139">
    <property type="term" value="F:5'-3' DNA helicase activity"/>
    <property type="evidence" value="ECO:0007669"/>
    <property type="project" value="UniProtKB-EC"/>
</dbReference>
<dbReference type="Proteomes" id="UP000030416">
    <property type="component" value="Unassembled WGS sequence"/>
</dbReference>
<dbReference type="OrthoDB" id="9773982at2"/>
<keyword evidence="7" id="KW-0238">DNA-binding</keyword>
<dbReference type="Pfam" id="PF03796">
    <property type="entry name" value="DnaB_C"/>
    <property type="match status" value="1"/>
</dbReference>
<comment type="caution">
    <text evidence="13">The sequence shown here is derived from an EMBL/GenBank/DDBJ whole genome shotgun (WGS) entry which is preliminary data.</text>
</comment>
<comment type="similarity">
    <text evidence="1">Belongs to the helicase family. DnaB subfamily.</text>
</comment>
<dbReference type="PANTHER" id="PTHR30153:SF2">
    <property type="entry name" value="REPLICATIVE DNA HELICASE"/>
    <property type="match status" value="1"/>
</dbReference>
<dbReference type="EC" id="5.6.2.3" evidence="9"/>
<dbReference type="Gene3D" id="3.40.50.300">
    <property type="entry name" value="P-loop containing nucleotide triphosphate hydrolases"/>
    <property type="match status" value="1"/>
</dbReference>
<keyword evidence="2" id="KW-0235">DNA replication</keyword>
<dbReference type="RefSeq" id="WP_036185020.1">
    <property type="nucleotide sequence ID" value="NZ_AVDA01000008.1"/>
</dbReference>
<protein>
    <recommendedName>
        <fullName evidence="9">DNA 5'-3' helicase</fullName>
        <ecNumber evidence="9">5.6.2.3</ecNumber>
    </recommendedName>
</protein>
<keyword evidence="11" id="KW-0472">Membrane</keyword>
<name>A0A0A3I611_9BACL</name>
<dbReference type="EMBL" id="JPVN01000008">
    <property type="protein sequence ID" value="KGR78955.1"/>
    <property type="molecule type" value="Genomic_DNA"/>
</dbReference>
<dbReference type="AlphaFoldDB" id="A0A0A3I611"/>
<dbReference type="eggNOG" id="COG0305">
    <property type="taxonomic scope" value="Bacteria"/>
</dbReference>
<evidence type="ECO:0000313" key="14">
    <source>
        <dbReference type="Proteomes" id="UP000030416"/>
    </source>
</evidence>
<evidence type="ECO:0000256" key="9">
    <source>
        <dbReference type="ARBA" id="ARBA00044969"/>
    </source>
</evidence>
<dbReference type="GO" id="GO:0016787">
    <property type="term" value="F:hydrolase activity"/>
    <property type="evidence" value="ECO:0007669"/>
    <property type="project" value="UniProtKB-KW"/>
</dbReference>
<keyword evidence="4" id="KW-0378">Hydrolase</keyword>
<dbReference type="InterPro" id="IPR007693">
    <property type="entry name" value="DNA_helicase_DnaB-like_N"/>
</dbReference>
<evidence type="ECO:0000256" key="6">
    <source>
        <dbReference type="ARBA" id="ARBA00022840"/>
    </source>
</evidence>
<evidence type="ECO:0000256" key="3">
    <source>
        <dbReference type="ARBA" id="ARBA00022741"/>
    </source>
</evidence>
<evidence type="ECO:0000256" key="5">
    <source>
        <dbReference type="ARBA" id="ARBA00022806"/>
    </source>
</evidence>
<accession>A0A0A3I611</accession>
<evidence type="ECO:0000313" key="13">
    <source>
        <dbReference type="EMBL" id="KGR78955.1"/>
    </source>
</evidence>
<dbReference type="GO" id="GO:0005524">
    <property type="term" value="F:ATP binding"/>
    <property type="evidence" value="ECO:0007669"/>
    <property type="project" value="UniProtKB-KW"/>
</dbReference>
<dbReference type="PANTHER" id="PTHR30153">
    <property type="entry name" value="REPLICATIVE DNA HELICASE DNAB"/>
    <property type="match status" value="1"/>
</dbReference>
<dbReference type="InterPro" id="IPR016136">
    <property type="entry name" value="DNA_helicase_N/primase_C"/>
</dbReference>
<dbReference type="InterPro" id="IPR036185">
    <property type="entry name" value="DNA_heli_DnaB-like_N_sf"/>
</dbReference>
<evidence type="ECO:0000256" key="1">
    <source>
        <dbReference type="ARBA" id="ARBA00008428"/>
    </source>
</evidence>
<dbReference type="GO" id="GO:0006260">
    <property type="term" value="P:DNA replication"/>
    <property type="evidence" value="ECO:0007669"/>
    <property type="project" value="UniProtKB-KW"/>
</dbReference>
<keyword evidence="3" id="KW-0547">Nucleotide-binding</keyword>
<evidence type="ECO:0000256" key="11">
    <source>
        <dbReference type="SAM" id="Phobius"/>
    </source>
</evidence>
<dbReference type="PROSITE" id="PS51199">
    <property type="entry name" value="SF4_HELICASE"/>
    <property type="match status" value="1"/>
</dbReference>
<comment type="catalytic activity">
    <reaction evidence="10">
        <text>ATP + H2O = ADP + phosphate + H(+)</text>
        <dbReference type="Rhea" id="RHEA:13065"/>
        <dbReference type="ChEBI" id="CHEBI:15377"/>
        <dbReference type="ChEBI" id="CHEBI:15378"/>
        <dbReference type="ChEBI" id="CHEBI:30616"/>
        <dbReference type="ChEBI" id="CHEBI:43474"/>
        <dbReference type="ChEBI" id="CHEBI:456216"/>
        <dbReference type="EC" id="5.6.2.3"/>
    </reaction>
</comment>
<proteinExistence type="inferred from homology"/>
<dbReference type="Pfam" id="PF00772">
    <property type="entry name" value="DnaB"/>
    <property type="match status" value="1"/>
</dbReference>
<reference evidence="13 14" key="1">
    <citation type="submission" date="2014-02" db="EMBL/GenBank/DDBJ databases">
        <title>Draft genome sequence of Lysinibacillus manganicus DSM 26584T.</title>
        <authorList>
            <person name="Zhang F."/>
            <person name="Wang G."/>
            <person name="Zhang L."/>
        </authorList>
    </citation>
    <scope>NUCLEOTIDE SEQUENCE [LARGE SCALE GENOMIC DNA]</scope>
    <source>
        <strain evidence="13 14">DSM 26584</strain>
    </source>
</reference>
<evidence type="ECO:0000256" key="4">
    <source>
        <dbReference type="ARBA" id="ARBA00022801"/>
    </source>
</evidence>
<keyword evidence="8" id="KW-0413">Isomerase</keyword>
<feature type="transmembrane region" description="Helical" evidence="11">
    <location>
        <begin position="197"/>
        <end position="214"/>
    </location>
</feature>
<keyword evidence="14" id="KW-1185">Reference proteome</keyword>
<evidence type="ECO:0000256" key="2">
    <source>
        <dbReference type="ARBA" id="ARBA00022705"/>
    </source>
</evidence>
<dbReference type="GO" id="GO:0005829">
    <property type="term" value="C:cytosol"/>
    <property type="evidence" value="ECO:0007669"/>
    <property type="project" value="TreeGrafter"/>
</dbReference>
<keyword evidence="6" id="KW-0067">ATP-binding</keyword>
<dbReference type="GO" id="GO:0003677">
    <property type="term" value="F:DNA binding"/>
    <property type="evidence" value="ECO:0007669"/>
    <property type="project" value="UniProtKB-KW"/>
</dbReference>
<organism evidence="13 14">
    <name type="scientific">Ureibacillus manganicus DSM 26584</name>
    <dbReference type="NCBI Taxonomy" id="1384049"/>
    <lineage>
        <taxon>Bacteria</taxon>
        <taxon>Bacillati</taxon>
        <taxon>Bacillota</taxon>
        <taxon>Bacilli</taxon>
        <taxon>Bacillales</taxon>
        <taxon>Caryophanaceae</taxon>
        <taxon>Ureibacillus</taxon>
    </lineage>
</organism>
<evidence type="ECO:0000256" key="7">
    <source>
        <dbReference type="ARBA" id="ARBA00023125"/>
    </source>
</evidence>
<dbReference type="InterPro" id="IPR007694">
    <property type="entry name" value="DNA_helicase_DnaB-like_C"/>
</dbReference>
<dbReference type="SUPFAM" id="SSF52540">
    <property type="entry name" value="P-loop containing nucleoside triphosphate hydrolases"/>
    <property type="match status" value="1"/>
</dbReference>
<evidence type="ECO:0000256" key="10">
    <source>
        <dbReference type="ARBA" id="ARBA00048954"/>
    </source>
</evidence>
<dbReference type="SUPFAM" id="SSF48024">
    <property type="entry name" value="N-terminal domain of DnaB helicase"/>
    <property type="match status" value="1"/>
</dbReference>
<evidence type="ECO:0000259" key="12">
    <source>
        <dbReference type="PROSITE" id="PS51199"/>
    </source>
</evidence>
<gene>
    <name evidence="13" type="ORF">CD29_07980</name>
</gene>
<keyword evidence="11" id="KW-1133">Transmembrane helix</keyword>